<keyword evidence="2" id="KW-1185">Reference proteome</keyword>
<dbReference type="Proteomes" id="UP001314229">
    <property type="component" value="Unassembled WGS sequence"/>
</dbReference>
<accession>A0AAV1MSJ9</accession>
<dbReference type="AlphaFoldDB" id="A0AAV1MSJ9"/>
<organism evidence="1 2">
    <name type="scientific">Scomber scombrus</name>
    <name type="common">Atlantic mackerel</name>
    <name type="synonym">Scomber vernalis</name>
    <dbReference type="NCBI Taxonomy" id="13677"/>
    <lineage>
        <taxon>Eukaryota</taxon>
        <taxon>Metazoa</taxon>
        <taxon>Chordata</taxon>
        <taxon>Craniata</taxon>
        <taxon>Vertebrata</taxon>
        <taxon>Euteleostomi</taxon>
        <taxon>Actinopterygii</taxon>
        <taxon>Neopterygii</taxon>
        <taxon>Teleostei</taxon>
        <taxon>Neoteleostei</taxon>
        <taxon>Acanthomorphata</taxon>
        <taxon>Pelagiaria</taxon>
        <taxon>Scombriformes</taxon>
        <taxon>Scombridae</taxon>
        <taxon>Scomber</taxon>
    </lineage>
</organism>
<evidence type="ECO:0000313" key="1">
    <source>
        <dbReference type="EMBL" id="CAK6949813.1"/>
    </source>
</evidence>
<sequence length="88" mass="9851">MSRYLSGNIITDTRQTLTGSVIFPIREDEVYPRATTLLDMLGTGRYPNPMSKYPDRMDLQIYIDVLSILYSVSPDIALNNTTDSNGAC</sequence>
<reference evidence="1 2" key="1">
    <citation type="submission" date="2024-01" db="EMBL/GenBank/DDBJ databases">
        <authorList>
            <person name="Alioto T."/>
            <person name="Alioto T."/>
            <person name="Gomez Garrido J."/>
        </authorList>
    </citation>
    <scope>NUCLEOTIDE SEQUENCE [LARGE SCALE GENOMIC DNA]</scope>
</reference>
<proteinExistence type="predicted"/>
<gene>
    <name evidence="1" type="ORF">FSCOSCO3_A019180</name>
</gene>
<comment type="caution">
    <text evidence="1">The sequence shown here is derived from an EMBL/GenBank/DDBJ whole genome shotgun (WGS) entry which is preliminary data.</text>
</comment>
<dbReference type="EMBL" id="CAWUFR010000002">
    <property type="protein sequence ID" value="CAK6949813.1"/>
    <property type="molecule type" value="Genomic_DNA"/>
</dbReference>
<protein>
    <submittedName>
        <fullName evidence="1">Uncharacterized protein</fullName>
    </submittedName>
</protein>
<evidence type="ECO:0000313" key="2">
    <source>
        <dbReference type="Proteomes" id="UP001314229"/>
    </source>
</evidence>
<name>A0AAV1MSJ9_SCOSC</name>